<evidence type="ECO:0000313" key="3">
    <source>
        <dbReference type="EMBL" id="GIF79274.1"/>
    </source>
</evidence>
<evidence type="ECO:0000313" key="4">
    <source>
        <dbReference type="Proteomes" id="UP000601223"/>
    </source>
</evidence>
<dbReference type="RefSeq" id="WP_203741545.1">
    <property type="nucleotide sequence ID" value="NZ_BONF01000005.1"/>
</dbReference>
<dbReference type="EMBL" id="BONF01000005">
    <property type="protein sequence ID" value="GIF79274.1"/>
    <property type="molecule type" value="Genomic_DNA"/>
</dbReference>
<comment type="caution">
    <text evidence="3">The sequence shown here is derived from an EMBL/GenBank/DDBJ whole genome shotgun (WGS) entry which is preliminary data.</text>
</comment>
<gene>
    <name evidence="3" type="ORF">Cba03nite_06230</name>
</gene>
<proteinExistence type="predicted"/>
<organism evidence="3 4">
    <name type="scientific">Catellatospora bangladeshensis</name>
    <dbReference type="NCBI Taxonomy" id="310355"/>
    <lineage>
        <taxon>Bacteria</taxon>
        <taxon>Bacillati</taxon>
        <taxon>Actinomycetota</taxon>
        <taxon>Actinomycetes</taxon>
        <taxon>Micromonosporales</taxon>
        <taxon>Micromonosporaceae</taxon>
        <taxon>Catellatospora</taxon>
    </lineage>
</organism>
<feature type="compositionally biased region" description="Low complexity" evidence="1">
    <location>
        <begin position="71"/>
        <end position="81"/>
    </location>
</feature>
<dbReference type="Proteomes" id="UP000601223">
    <property type="component" value="Unassembled WGS sequence"/>
</dbReference>
<sequence>MKNHRTDSVSLFFGLVFLLVSGAFLARHAFDVELPSLGWFIAGGLIILGVLAVLGALSPKRQPAPIPAEPAPADAETAEQPPVEHAG</sequence>
<evidence type="ECO:0000256" key="2">
    <source>
        <dbReference type="SAM" id="Phobius"/>
    </source>
</evidence>
<accession>A0A8J3JAT2</accession>
<keyword evidence="4" id="KW-1185">Reference proteome</keyword>
<feature type="transmembrane region" description="Helical" evidence="2">
    <location>
        <begin position="36"/>
        <end position="57"/>
    </location>
</feature>
<keyword evidence="2" id="KW-0812">Transmembrane</keyword>
<keyword evidence="2" id="KW-1133">Transmembrane helix</keyword>
<reference evidence="3 4" key="1">
    <citation type="submission" date="2021-01" db="EMBL/GenBank/DDBJ databases">
        <title>Whole genome shotgun sequence of Catellatospora bangladeshensis NBRC 107357.</title>
        <authorList>
            <person name="Komaki H."/>
            <person name="Tamura T."/>
        </authorList>
    </citation>
    <scope>NUCLEOTIDE SEQUENCE [LARGE SCALE GENOMIC DNA]</scope>
    <source>
        <strain evidence="3 4">NBRC 107357</strain>
    </source>
</reference>
<keyword evidence="2" id="KW-0472">Membrane</keyword>
<protein>
    <submittedName>
        <fullName evidence="3">Uncharacterized protein</fullName>
    </submittedName>
</protein>
<feature type="region of interest" description="Disordered" evidence="1">
    <location>
        <begin position="63"/>
        <end position="87"/>
    </location>
</feature>
<dbReference type="AlphaFoldDB" id="A0A8J3JAT2"/>
<evidence type="ECO:0000256" key="1">
    <source>
        <dbReference type="SAM" id="MobiDB-lite"/>
    </source>
</evidence>
<name>A0A8J3JAT2_9ACTN</name>